<dbReference type="AlphaFoldDB" id="A0A7Y6K744"/>
<evidence type="ECO:0000313" key="2">
    <source>
        <dbReference type="Proteomes" id="UP000594380"/>
    </source>
</evidence>
<dbReference type="RefSeq" id="WP_176111572.1">
    <property type="nucleotide sequence ID" value="NZ_JAALDK010000002.1"/>
</dbReference>
<proteinExistence type="predicted"/>
<gene>
    <name evidence="1" type="ORF">G5S42_36620</name>
</gene>
<protein>
    <submittedName>
        <fullName evidence="1">Uncharacterized protein</fullName>
    </submittedName>
</protein>
<dbReference type="Proteomes" id="UP000594380">
    <property type="component" value="Unassembled WGS sequence"/>
</dbReference>
<name>A0A7Y6K744_9BURK</name>
<sequence length="112" mass="12101">MRVNIHRLSCAQVGAGDIASDFLSMAIQCSIHAIRTRFLLPFVNVRLPDWIALIENDVNLSIYVRDACSGITCDFLLMRLSIIFIGDERSLPAAVGCAAAKGVVVRSGPLVA</sequence>
<organism evidence="1 2">
    <name type="scientific">Paraburkholderia youngii</name>
    <dbReference type="NCBI Taxonomy" id="2782701"/>
    <lineage>
        <taxon>Bacteria</taxon>
        <taxon>Pseudomonadati</taxon>
        <taxon>Pseudomonadota</taxon>
        <taxon>Betaproteobacteria</taxon>
        <taxon>Burkholderiales</taxon>
        <taxon>Burkholderiaceae</taxon>
        <taxon>Paraburkholderia</taxon>
    </lineage>
</organism>
<comment type="caution">
    <text evidence="1">The sequence shown here is derived from an EMBL/GenBank/DDBJ whole genome shotgun (WGS) entry which is preliminary data.</text>
</comment>
<dbReference type="EMBL" id="JAALDK010000002">
    <property type="protein sequence ID" value="NUY05099.1"/>
    <property type="molecule type" value="Genomic_DNA"/>
</dbReference>
<reference evidence="1 2" key="1">
    <citation type="submission" date="2020-02" db="EMBL/GenBank/DDBJ databases">
        <title>Paraburkholderia simonii sp. nov. and Paraburkholderia youngii sp. nov. Brazilian and Mexican Mimosa-associated rhizobia.</title>
        <authorList>
            <person name="Mavima L."/>
            <person name="Beukes C.W."/>
            <person name="Chan W.Y."/>
            <person name="Palmer M."/>
            <person name="De Meyer S.E."/>
            <person name="James E.K."/>
            <person name="Venter S.N."/>
            <person name="Steenkamp E.T."/>
        </authorList>
    </citation>
    <scope>NUCLEOTIDE SEQUENCE [LARGE SCALE GENOMIC DNA]</scope>
    <source>
        <strain evidence="1 2">JPY169</strain>
    </source>
</reference>
<accession>A0A7Y6K744</accession>
<evidence type="ECO:0000313" key="1">
    <source>
        <dbReference type="EMBL" id="NUY05099.1"/>
    </source>
</evidence>
<dbReference type="GeneID" id="301105878"/>